<dbReference type="FunFam" id="2.40.30.10:FF:000004">
    <property type="entry name" value="50S ribosomal protein L3"/>
    <property type="match status" value="1"/>
</dbReference>
<evidence type="ECO:0000256" key="2">
    <source>
        <dbReference type="ARBA" id="ARBA00022730"/>
    </source>
</evidence>
<dbReference type="InParanoid" id="S0EZV8"/>
<dbReference type="RefSeq" id="WP_016484151.1">
    <property type="nucleotide sequence ID" value="NC_021487.1"/>
</dbReference>
<sequence length="208" mass="22930">MVDTILGRKIGMTQIFNENGEVVPVTVIEAGPCIVTQLKSVETDGYTAIQVGFGEVSERHVNRPLKGHFQRAGVAPTRYLREIRTDNIEEYKVGDSIRCDIFRPGMRVKVTGISKGKGFQGVVKRFHFHGADMTHGSMIHRKPQSSGATDAARTFKGTKKPGHMGAKQVTVRGLQVVRVDVDRNLIFIKGAVPGAEGELVRIQRLPIR</sequence>
<keyword evidence="9" id="KW-1185">Reference proteome</keyword>
<dbReference type="KEGG" id="ccz:CCALI_02862"/>
<evidence type="ECO:0000313" key="9">
    <source>
        <dbReference type="Proteomes" id="UP000014227"/>
    </source>
</evidence>
<dbReference type="SUPFAM" id="SSF50447">
    <property type="entry name" value="Translation proteins"/>
    <property type="match status" value="1"/>
</dbReference>
<dbReference type="OrthoDB" id="9806135at2"/>
<dbReference type="STRING" id="454171.CP488_01226"/>
<keyword evidence="4 7" id="KW-0689">Ribosomal protein</keyword>
<keyword evidence="3 7" id="KW-0694">RNA-binding</keyword>
<organism evidence="8 9">
    <name type="scientific">Chthonomonas calidirosea (strain DSM 23976 / ICMP 18418 / T49)</name>
    <dbReference type="NCBI Taxonomy" id="1303518"/>
    <lineage>
        <taxon>Bacteria</taxon>
        <taxon>Bacillati</taxon>
        <taxon>Armatimonadota</taxon>
        <taxon>Chthonomonadia</taxon>
        <taxon>Chthonomonadales</taxon>
        <taxon>Chthonomonadaceae</taxon>
        <taxon>Chthonomonas</taxon>
    </lineage>
</organism>
<evidence type="ECO:0000256" key="5">
    <source>
        <dbReference type="ARBA" id="ARBA00023274"/>
    </source>
</evidence>
<dbReference type="FunFam" id="3.30.160.810:FF:000001">
    <property type="entry name" value="50S ribosomal protein L3"/>
    <property type="match status" value="1"/>
</dbReference>
<evidence type="ECO:0000256" key="4">
    <source>
        <dbReference type="ARBA" id="ARBA00022980"/>
    </source>
</evidence>
<dbReference type="eggNOG" id="COG0087">
    <property type="taxonomic scope" value="Bacteria"/>
</dbReference>
<dbReference type="PANTHER" id="PTHR11229">
    <property type="entry name" value="50S RIBOSOMAL PROTEIN L3"/>
    <property type="match status" value="1"/>
</dbReference>
<dbReference type="PATRIC" id="fig|1303518.3.peg.2967"/>
<keyword evidence="5 7" id="KW-0687">Ribonucleoprotein</keyword>
<name>S0EZV8_CHTCT</name>
<proteinExistence type="inferred from homology"/>
<comment type="similarity">
    <text evidence="1 7">Belongs to the universal ribosomal protein uL3 family.</text>
</comment>
<dbReference type="GO" id="GO:0019843">
    <property type="term" value="F:rRNA binding"/>
    <property type="evidence" value="ECO:0007669"/>
    <property type="project" value="UniProtKB-UniRule"/>
</dbReference>
<evidence type="ECO:0000256" key="1">
    <source>
        <dbReference type="ARBA" id="ARBA00006540"/>
    </source>
</evidence>
<dbReference type="AlphaFoldDB" id="S0EZV8"/>
<dbReference type="Gene3D" id="3.30.160.810">
    <property type="match status" value="1"/>
</dbReference>
<gene>
    <name evidence="7" type="primary">rplC</name>
    <name evidence="8" type="ORF">CCALI_02862</name>
</gene>
<evidence type="ECO:0000256" key="7">
    <source>
        <dbReference type="HAMAP-Rule" id="MF_01325"/>
    </source>
</evidence>
<dbReference type="NCBIfam" id="TIGR03625">
    <property type="entry name" value="L3_bact"/>
    <property type="match status" value="1"/>
</dbReference>
<dbReference type="HAMAP" id="MF_01325_B">
    <property type="entry name" value="Ribosomal_uL3_B"/>
    <property type="match status" value="1"/>
</dbReference>
<dbReference type="Gene3D" id="2.40.30.10">
    <property type="entry name" value="Translation factors"/>
    <property type="match status" value="1"/>
</dbReference>
<evidence type="ECO:0000256" key="3">
    <source>
        <dbReference type="ARBA" id="ARBA00022884"/>
    </source>
</evidence>
<dbReference type="InterPro" id="IPR009000">
    <property type="entry name" value="Transl_B-barrel_sf"/>
</dbReference>
<dbReference type="GO" id="GO:0003735">
    <property type="term" value="F:structural constituent of ribosome"/>
    <property type="evidence" value="ECO:0007669"/>
    <property type="project" value="UniProtKB-UniRule"/>
</dbReference>
<evidence type="ECO:0000313" key="8">
    <source>
        <dbReference type="EMBL" id="CCW36647.1"/>
    </source>
</evidence>
<dbReference type="GO" id="GO:0022625">
    <property type="term" value="C:cytosolic large ribosomal subunit"/>
    <property type="evidence" value="ECO:0007669"/>
    <property type="project" value="TreeGrafter"/>
</dbReference>
<protein>
    <recommendedName>
        <fullName evidence="6 7">Large ribosomal subunit protein uL3</fullName>
    </recommendedName>
</protein>
<dbReference type="HOGENOM" id="CLU_044142_4_1_0"/>
<reference evidence="9" key="1">
    <citation type="submission" date="2013-03" db="EMBL/GenBank/DDBJ databases">
        <title>Genome sequence of Chthonomonas calidirosea, the first sequenced genome from the Armatimonadetes phylum (formally candidate division OP10).</title>
        <authorList>
            <person name="Lee K.C.Y."/>
            <person name="Morgan X.C."/>
            <person name="Dunfield P.F."/>
            <person name="Tamas I."/>
            <person name="Houghton K.M."/>
            <person name="Vyssotski M."/>
            <person name="Ryan J.L.J."/>
            <person name="Lagutin K."/>
            <person name="McDonald I.R."/>
            <person name="Stott M.B."/>
        </authorList>
    </citation>
    <scope>NUCLEOTIDE SEQUENCE [LARGE SCALE GENOMIC DNA]</scope>
    <source>
        <strain evidence="9">DSM 23976 / ICMP 18418 / T49</strain>
    </source>
</reference>
<accession>S0EZV8</accession>
<dbReference type="InterPro" id="IPR000597">
    <property type="entry name" value="Ribosomal_uL3"/>
</dbReference>
<evidence type="ECO:0000256" key="6">
    <source>
        <dbReference type="ARBA" id="ARBA00035243"/>
    </source>
</evidence>
<dbReference type="PANTHER" id="PTHR11229:SF16">
    <property type="entry name" value="LARGE RIBOSOMAL SUBUNIT PROTEIN UL3C"/>
    <property type="match status" value="1"/>
</dbReference>
<keyword evidence="2 7" id="KW-0699">rRNA-binding</keyword>
<dbReference type="Proteomes" id="UP000014227">
    <property type="component" value="Chromosome I"/>
</dbReference>
<dbReference type="FunCoup" id="S0EZV8">
    <property type="interactions" value="478"/>
</dbReference>
<dbReference type="InterPro" id="IPR019927">
    <property type="entry name" value="Ribosomal_uL3_bac/org-type"/>
</dbReference>
<dbReference type="GO" id="GO:0006412">
    <property type="term" value="P:translation"/>
    <property type="evidence" value="ECO:0007669"/>
    <property type="project" value="UniProtKB-UniRule"/>
</dbReference>
<dbReference type="EMBL" id="HF951689">
    <property type="protein sequence ID" value="CCW36647.1"/>
    <property type="molecule type" value="Genomic_DNA"/>
</dbReference>
<comment type="function">
    <text evidence="7">One of the primary rRNA binding proteins, it binds directly near the 3'-end of the 23S rRNA, where it nucleates assembly of the 50S subunit.</text>
</comment>
<dbReference type="Pfam" id="PF00297">
    <property type="entry name" value="Ribosomal_L3"/>
    <property type="match status" value="1"/>
</dbReference>
<comment type="subunit">
    <text evidence="7">Part of the 50S ribosomal subunit. Forms a cluster with proteins L14 and L19.</text>
</comment>